<evidence type="ECO:0000256" key="1">
    <source>
        <dbReference type="SAM" id="MobiDB-lite"/>
    </source>
</evidence>
<sequence length="198" mass="22483">MKLPPTATPAYAQQQELTQQQEQQQQQLDPPRSGSSTYIMIRLATPKRPSDHLLNARMRTSAVNLSTNINSIKLPNHLLSNEPIKSKPLPTAFPLTILSHYTHPMMFAFDSRLVLYRNTFQADSHLKQPNRNFENASMGYSRRISEKHCFKYFLISAPIVETLHGNKTIIIYAPTTGSLIPLESCDCSVLNLNKELNF</sequence>
<protein>
    <submittedName>
        <fullName evidence="2">Uncharacterized protein</fullName>
    </submittedName>
</protein>
<dbReference type="EnsemblMetazoa" id="GAUT023614-RA">
    <property type="protein sequence ID" value="GAUT023614-PA"/>
    <property type="gene ID" value="GAUT023614"/>
</dbReference>
<accession>A0A1A9V2G0</accession>
<reference evidence="2" key="1">
    <citation type="submission" date="2020-05" db="UniProtKB">
        <authorList>
            <consortium name="EnsemblMetazoa"/>
        </authorList>
    </citation>
    <scope>IDENTIFICATION</scope>
    <source>
        <strain evidence="2">TTRI</strain>
    </source>
</reference>
<organism evidence="2 3">
    <name type="scientific">Glossina austeni</name>
    <name type="common">Savannah tsetse fly</name>
    <dbReference type="NCBI Taxonomy" id="7395"/>
    <lineage>
        <taxon>Eukaryota</taxon>
        <taxon>Metazoa</taxon>
        <taxon>Ecdysozoa</taxon>
        <taxon>Arthropoda</taxon>
        <taxon>Hexapoda</taxon>
        <taxon>Insecta</taxon>
        <taxon>Pterygota</taxon>
        <taxon>Neoptera</taxon>
        <taxon>Endopterygota</taxon>
        <taxon>Diptera</taxon>
        <taxon>Brachycera</taxon>
        <taxon>Muscomorpha</taxon>
        <taxon>Hippoboscoidea</taxon>
        <taxon>Glossinidae</taxon>
        <taxon>Glossina</taxon>
    </lineage>
</organism>
<dbReference type="VEuPathDB" id="VectorBase:GAUT023614"/>
<dbReference type="AlphaFoldDB" id="A0A1A9V2G0"/>
<keyword evidence="3" id="KW-1185">Reference proteome</keyword>
<evidence type="ECO:0000313" key="2">
    <source>
        <dbReference type="EnsemblMetazoa" id="GAUT023614-PA"/>
    </source>
</evidence>
<evidence type="ECO:0000313" key="3">
    <source>
        <dbReference type="Proteomes" id="UP000078200"/>
    </source>
</evidence>
<dbReference type="Proteomes" id="UP000078200">
    <property type="component" value="Unassembled WGS sequence"/>
</dbReference>
<feature type="compositionally biased region" description="Low complexity" evidence="1">
    <location>
        <begin position="13"/>
        <end position="28"/>
    </location>
</feature>
<proteinExistence type="predicted"/>
<name>A0A1A9V2G0_GLOAU</name>
<feature type="region of interest" description="Disordered" evidence="1">
    <location>
        <begin position="1"/>
        <end position="35"/>
    </location>
</feature>